<evidence type="ECO:0000259" key="16">
    <source>
        <dbReference type="Pfam" id="PF15924"/>
    </source>
</evidence>
<organism evidence="17 18">
    <name type="scientific">Papilio xuthus</name>
    <name type="common">Asian swallowtail butterfly</name>
    <dbReference type="NCBI Taxonomy" id="66420"/>
    <lineage>
        <taxon>Eukaryota</taxon>
        <taxon>Metazoa</taxon>
        <taxon>Ecdysozoa</taxon>
        <taxon>Arthropoda</taxon>
        <taxon>Hexapoda</taxon>
        <taxon>Insecta</taxon>
        <taxon>Pterygota</taxon>
        <taxon>Neoptera</taxon>
        <taxon>Endopterygota</taxon>
        <taxon>Lepidoptera</taxon>
        <taxon>Glossata</taxon>
        <taxon>Ditrysia</taxon>
        <taxon>Papilionoidea</taxon>
        <taxon>Papilionidae</taxon>
        <taxon>Papilioninae</taxon>
        <taxon>Papilio</taxon>
    </lineage>
</organism>
<evidence type="ECO:0000256" key="10">
    <source>
        <dbReference type="ARBA" id="ARBA00022989"/>
    </source>
</evidence>
<dbReference type="EC" id="2.4.1.131" evidence="4 14"/>
<dbReference type="CDD" id="cd03806">
    <property type="entry name" value="GT4_ALG11-like"/>
    <property type="match status" value="1"/>
</dbReference>
<feature type="transmembrane region" description="Helical" evidence="14">
    <location>
        <begin position="97"/>
        <end position="117"/>
    </location>
</feature>
<dbReference type="GO" id="GO:0004377">
    <property type="term" value="F:GDP-Man:Man(3)GlcNAc(2)-PP-Dol alpha-1,2-mannosyltransferase activity"/>
    <property type="evidence" value="ECO:0007669"/>
    <property type="project" value="UniProtKB-UniRule"/>
</dbReference>
<dbReference type="InterPro" id="IPR001296">
    <property type="entry name" value="Glyco_trans_1"/>
</dbReference>
<keyword evidence="10 14" id="KW-1133">Transmembrane helix</keyword>
<keyword evidence="6 14" id="KW-0328">Glycosyltransferase</keyword>
<dbReference type="GO" id="GO:0006487">
    <property type="term" value="P:protein N-linked glycosylation"/>
    <property type="evidence" value="ECO:0007669"/>
    <property type="project" value="TreeGrafter"/>
</dbReference>
<dbReference type="STRING" id="66420.A0A194PZ26"/>
<dbReference type="Pfam" id="PF15924">
    <property type="entry name" value="ALG11_N"/>
    <property type="match status" value="1"/>
</dbReference>
<evidence type="ECO:0000256" key="2">
    <source>
        <dbReference type="ARBA" id="ARBA00004922"/>
    </source>
</evidence>
<dbReference type="PANTHER" id="PTHR45919">
    <property type="entry name" value="GDP-MAN:MAN(3)GLCNAC(2)-PP-DOL ALPHA-1,2-MANNOSYLTRANSFERASE"/>
    <property type="match status" value="1"/>
</dbReference>
<comment type="subcellular location">
    <subcellularLocation>
        <location evidence="1">Endoplasmic reticulum membrane</location>
        <topology evidence="1">Single-pass membrane protein</topology>
    </subcellularLocation>
</comment>
<dbReference type="GO" id="GO:0005789">
    <property type="term" value="C:endoplasmic reticulum membrane"/>
    <property type="evidence" value="ECO:0007669"/>
    <property type="project" value="UniProtKB-SubCell"/>
</dbReference>
<evidence type="ECO:0000256" key="5">
    <source>
        <dbReference type="ARBA" id="ARBA00022018"/>
    </source>
</evidence>
<evidence type="ECO:0000313" key="17">
    <source>
        <dbReference type="EMBL" id="KPI98293.1"/>
    </source>
</evidence>
<dbReference type="PANTHER" id="PTHR45919:SF1">
    <property type="entry name" value="GDP-MAN:MAN(3)GLCNAC(2)-PP-DOL ALPHA-1,2-MANNOSYLTRANSFERASE"/>
    <property type="match status" value="1"/>
</dbReference>
<protein>
    <recommendedName>
        <fullName evidence="5 14">GDP-Man:Man(3)GlcNAc(2)-PP-Dol alpha-1,2-mannosyltransferase</fullName>
        <ecNumber evidence="4 14">2.4.1.131</ecNumber>
    </recommendedName>
</protein>
<evidence type="ECO:0000259" key="15">
    <source>
        <dbReference type="Pfam" id="PF00534"/>
    </source>
</evidence>
<evidence type="ECO:0000256" key="7">
    <source>
        <dbReference type="ARBA" id="ARBA00022679"/>
    </source>
</evidence>
<evidence type="ECO:0000256" key="9">
    <source>
        <dbReference type="ARBA" id="ARBA00022824"/>
    </source>
</evidence>
<keyword evidence="18" id="KW-1185">Reference proteome</keyword>
<dbReference type="InterPro" id="IPR038013">
    <property type="entry name" value="ALG11"/>
</dbReference>
<dbReference type="InterPro" id="IPR031814">
    <property type="entry name" value="ALG11_N"/>
</dbReference>
<evidence type="ECO:0000256" key="1">
    <source>
        <dbReference type="ARBA" id="ARBA00004389"/>
    </source>
</evidence>
<name>A0A194PZ26_PAPXU</name>
<dbReference type="SUPFAM" id="SSF53756">
    <property type="entry name" value="UDP-Glycosyltransferase/glycogen phosphorylase"/>
    <property type="match status" value="1"/>
</dbReference>
<keyword evidence="9 14" id="KW-0256">Endoplasmic reticulum</keyword>
<evidence type="ECO:0000256" key="12">
    <source>
        <dbReference type="ARBA" id="ARBA00045065"/>
    </source>
</evidence>
<keyword evidence="7 14" id="KW-0808">Transferase</keyword>
<comment type="function">
    <text evidence="13">GDP-Man:Man(3)GlcNAc(2)-PP-Dol alpha-1,2-mannosyltransferase that operates in the biosynthetic pathway of dolichol-linked oligosaccharides, the glycan precursors employed in protein asparagine (N)-glycosylation. The assembly of dolichol-linked oligosaccharides begins on the cytosolic side of the endoplasmic reticulum membrane and finishes in its lumen. The sequential addition of sugars to dolichol pyrophosphate produces dolichol-linked oligosaccharides containing fourteen sugars, including two GlcNAcs, nine mannoses and three glucoses. Once assembled, the oligosaccharide is transferred from the lipid to nascent proteins by oligosaccharyltransferases. Catalyzes, on the cytoplasmic face of the endoplasmic reticulum, the addition of the fourth and fifth mannose residues to the dolichol-linked oligosaccharide chain, to produce Man(5)GlcNAc(2)-PP-dolichol core oligosaccharide. Man(5)GlcNAc(2)-PP-dolichol is a substrate for ALG3, the following enzyme in the biosynthetic pathway.</text>
</comment>
<evidence type="ECO:0000256" key="4">
    <source>
        <dbReference type="ARBA" id="ARBA00012645"/>
    </source>
</evidence>
<dbReference type="Pfam" id="PF00534">
    <property type="entry name" value="Glycos_transf_1"/>
    <property type="match status" value="1"/>
</dbReference>
<dbReference type="UniPathway" id="UPA00378"/>
<feature type="transmembrane region" description="Helical" evidence="14">
    <location>
        <begin position="137"/>
        <end position="160"/>
    </location>
</feature>
<comment type="pathway">
    <text evidence="2 14">Protein modification; protein glycosylation.</text>
</comment>
<evidence type="ECO:0000256" key="6">
    <source>
        <dbReference type="ARBA" id="ARBA00022676"/>
    </source>
</evidence>
<sequence>MRVKERKKERREKEGLNVAFFHPYCNAGGGGERVLWVAIKAVLTRFPSSTIYIYTVETADSKTILDKAQNQFNVLVKPEKLHFVRLSTQKLIEAKTYSYFTLLMQSLGSMVLGMEALLKLNPDIFIDTTGFAFTYPIFRYLAQCPVICYIHYPTITAAMMRRVKHRIVAYNNSSIIARNPLFTWLKLIYYKIFGWLYGVVGRCADVVMVNGTWTEEHINDVWGVPYATHKVYPPCDVTELKKLRSLVKESDPIRILSVAQFRPEKDHPLMLQAMYELRNLLVKNEMLWNKIKLVLVGSCRNREDEELVQNLKDLARHLSLEESVQFVVNAPYARLLQLYQTSTAAIHAMWNEHFGIGIVECMAAGLVTIAHRSGGPLLDIIQSSPVRTGFLAAEPEEYARAILEVVALSTEDRRKMIEAARDSVDRFSSVEFEKAFIRVTEPLFVMT</sequence>
<comment type="similarity">
    <text evidence="3 14">Belongs to the glycosyltransferase group 1 family. Glycosyltransferase 4 subfamily.</text>
</comment>
<proteinExistence type="inferred from homology"/>
<accession>A0A194PZ26</accession>
<evidence type="ECO:0000256" key="8">
    <source>
        <dbReference type="ARBA" id="ARBA00022692"/>
    </source>
</evidence>
<evidence type="ECO:0000313" key="18">
    <source>
        <dbReference type="Proteomes" id="UP000053268"/>
    </source>
</evidence>
<evidence type="ECO:0000256" key="14">
    <source>
        <dbReference type="RuleBase" id="RU367051"/>
    </source>
</evidence>
<gene>
    <name evidence="17" type="ORF">RR46_09509</name>
</gene>
<evidence type="ECO:0000256" key="11">
    <source>
        <dbReference type="ARBA" id="ARBA00023136"/>
    </source>
</evidence>
<feature type="domain" description="ALG11 mannosyltransferase N-terminal" evidence="16">
    <location>
        <begin position="17"/>
        <end position="222"/>
    </location>
</feature>
<dbReference type="EMBL" id="KQ459585">
    <property type="protein sequence ID" value="KPI98293.1"/>
    <property type="molecule type" value="Genomic_DNA"/>
</dbReference>
<dbReference type="Proteomes" id="UP000053268">
    <property type="component" value="Unassembled WGS sequence"/>
</dbReference>
<dbReference type="Gene3D" id="3.40.50.2000">
    <property type="entry name" value="Glycogen Phosphorylase B"/>
    <property type="match status" value="1"/>
</dbReference>
<comment type="catalytic activity">
    <reaction evidence="12 14">
        <text>an alpha-D-Man-(1-&gt;3)-[alpha-D-Man-(1-&gt;6)]-beta-D-Man-(1-&gt;4)-beta-D-GlcNAc-(1-&gt;4)-alpha-D-GlcNAc-diphospho-di-trans,poly-cis-dolichol + 2 GDP-alpha-D-mannose = an alpha-D-Man-(1-&gt;2)-alpha-D-Man-(1-&gt;2)-alpha-D-Man-(1-&gt;3)-[alpha-D-Man-(1-&gt;6)]-beta-D-Man-(1-&gt;4)-beta-D-GlcNAc-(1-&gt;4)-alpha-D-GlcNAc-diphospho-di-trans,poly-cis-dolichol + 2 GDP + 2 H(+)</text>
        <dbReference type="Rhea" id="RHEA:29523"/>
        <dbReference type="Rhea" id="RHEA-COMP:19515"/>
        <dbReference type="Rhea" id="RHEA-COMP:19516"/>
        <dbReference type="ChEBI" id="CHEBI:15378"/>
        <dbReference type="ChEBI" id="CHEBI:57527"/>
        <dbReference type="ChEBI" id="CHEBI:58189"/>
        <dbReference type="ChEBI" id="CHEBI:132511"/>
        <dbReference type="ChEBI" id="CHEBI:132515"/>
        <dbReference type="EC" id="2.4.1.131"/>
    </reaction>
    <physiologicalReaction direction="left-to-right" evidence="12 14">
        <dbReference type="Rhea" id="RHEA:29524"/>
    </physiologicalReaction>
</comment>
<keyword evidence="11 14" id="KW-0472">Membrane</keyword>
<evidence type="ECO:0000256" key="3">
    <source>
        <dbReference type="ARBA" id="ARBA00009481"/>
    </source>
</evidence>
<reference evidence="17 18" key="1">
    <citation type="journal article" date="2015" name="Nat. Commun.">
        <title>Outbred genome sequencing and CRISPR/Cas9 gene editing in butterflies.</title>
        <authorList>
            <person name="Li X."/>
            <person name="Fan D."/>
            <person name="Zhang W."/>
            <person name="Liu G."/>
            <person name="Zhang L."/>
            <person name="Zhao L."/>
            <person name="Fang X."/>
            <person name="Chen L."/>
            <person name="Dong Y."/>
            <person name="Chen Y."/>
            <person name="Ding Y."/>
            <person name="Zhao R."/>
            <person name="Feng M."/>
            <person name="Zhu Y."/>
            <person name="Feng Y."/>
            <person name="Jiang X."/>
            <person name="Zhu D."/>
            <person name="Xiang H."/>
            <person name="Feng X."/>
            <person name="Li S."/>
            <person name="Wang J."/>
            <person name="Zhang G."/>
            <person name="Kronforst M.R."/>
            <person name="Wang W."/>
        </authorList>
    </citation>
    <scope>NUCLEOTIDE SEQUENCE [LARGE SCALE GENOMIC DNA]</scope>
    <source>
        <strain evidence="17">Ya'a_city_454_Px</strain>
        <tissue evidence="17">Whole body</tissue>
    </source>
</reference>
<feature type="transmembrane region" description="Helical" evidence="14">
    <location>
        <begin position="181"/>
        <end position="200"/>
    </location>
</feature>
<evidence type="ECO:0000256" key="13">
    <source>
        <dbReference type="ARBA" id="ARBA00045128"/>
    </source>
</evidence>
<feature type="domain" description="Glycosyl transferase family 1" evidence="15">
    <location>
        <begin position="244"/>
        <end position="422"/>
    </location>
</feature>
<keyword evidence="8 14" id="KW-0812">Transmembrane</keyword>
<dbReference type="AlphaFoldDB" id="A0A194PZ26"/>